<reference evidence="1 2" key="1">
    <citation type="submission" date="2012-09" db="EMBL/GenBank/DDBJ databases">
        <title>The Genome Sequence of Massilia timonae CCUG 45783.</title>
        <authorList>
            <consortium name="The Broad Institute Genome Sequencing Platform"/>
            <person name="Earl A."/>
            <person name="Ward D."/>
            <person name="Feldgarden M."/>
            <person name="Gevers D."/>
            <person name="Huys G."/>
            <person name="Walker B."/>
            <person name="Young S.K."/>
            <person name="Zeng Q."/>
            <person name="Gargeya S."/>
            <person name="Fitzgerald M."/>
            <person name="Haas B."/>
            <person name="Abouelleil A."/>
            <person name="Alvarado L."/>
            <person name="Arachchi H.M."/>
            <person name="Berlin A.M."/>
            <person name="Chapman S.B."/>
            <person name="Goldberg J."/>
            <person name="Griggs A."/>
            <person name="Gujja S."/>
            <person name="Hansen M."/>
            <person name="Howarth C."/>
            <person name="Imamovic A."/>
            <person name="Larimer J."/>
            <person name="McCowen C."/>
            <person name="Montmayeur A."/>
            <person name="Murphy C."/>
            <person name="Neiman D."/>
            <person name="Pearson M."/>
            <person name="Priest M."/>
            <person name="Roberts A."/>
            <person name="Saif S."/>
            <person name="Shea T."/>
            <person name="Sisk P."/>
            <person name="Sykes S."/>
            <person name="Wortman J."/>
            <person name="Nusbaum C."/>
            <person name="Birren B."/>
        </authorList>
    </citation>
    <scope>NUCLEOTIDE SEQUENCE [LARGE SCALE GENOMIC DNA]</scope>
    <source>
        <strain evidence="1 2">CCUG 45783</strain>
    </source>
</reference>
<proteinExistence type="predicted"/>
<gene>
    <name evidence="1" type="ORF">HMPREF9710_03469</name>
</gene>
<protein>
    <submittedName>
        <fullName evidence="1">Uncharacterized protein</fullName>
    </submittedName>
</protein>
<evidence type="ECO:0000313" key="2">
    <source>
        <dbReference type="Proteomes" id="UP000009874"/>
    </source>
</evidence>
<dbReference type="RefSeq" id="WP_005668476.1">
    <property type="nucleotide sequence ID" value="NZ_JH992924.1"/>
</dbReference>
<dbReference type="Gene3D" id="3.30.450.20">
    <property type="entry name" value="PAS domain"/>
    <property type="match status" value="1"/>
</dbReference>
<dbReference type="OrthoDB" id="9964044at2"/>
<keyword evidence="2" id="KW-1185">Reference proteome</keyword>
<dbReference type="PATRIC" id="fig|883126.3.peg.3496"/>
<dbReference type="EMBL" id="AGZI01000041">
    <property type="protein sequence ID" value="EKU81629.1"/>
    <property type="molecule type" value="Genomic_DNA"/>
</dbReference>
<comment type="caution">
    <text evidence="1">The sequence shown here is derived from an EMBL/GenBank/DDBJ whole genome shotgun (WGS) entry which is preliminary data.</text>
</comment>
<dbReference type="AlphaFoldDB" id="K9DA78"/>
<sequence>MCDSAQPAIDRLDRLRKPLVARQAEIDNTGTSTTNMARALASHAERTIDLGDAILDEMTARAGAGATVAAEDAGLHARLAHIACYRKGA</sequence>
<dbReference type="Proteomes" id="UP000009874">
    <property type="component" value="Unassembled WGS sequence"/>
</dbReference>
<organism evidence="1 2">
    <name type="scientific">Massilia timonae CCUG 45783</name>
    <dbReference type="NCBI Taxonomy" id="883126"/>
    <lineage>
        <taxon>Bacteria</taxon>
        <taxon>Pseudomonadati</taxon>
        <taxon>Pseudomonadota</taxon>
        <taxon>Betaproteobacteria</taxon>
        <taxon>Burkholderiales</taxon>
        <taxon>Oxalobacteraceae</taxon>
        <taxon>Telluria group</taxon>
        <taxon>Massilia</taxon>
    </lineage>
</organism>
<dbReference type="HOGENOM" id="CLU_2451120_0_0_4"/>
<evidence type="ECO:0000313" key="1">
    <source>
        <dbReference type="EMBL" id="EKU81629.1"/>
    </source>
</evidence>
<name>K9DA78_9BURK</name>
<accession>K9DA78</accession>